<protein>
    <recommendedName>
        <fullName evidence="4">DUF4817 domain-containing protein</fullName>
    </recommendedName>
</protein>
<dbReference type="EMBL" id="JAJSOF020000040">
    <property type="protein sequence ID" value="KAJ4426187.1"/>
    <property type="molecule type" value="Genomic_DNA"/>
</dbReference>
<evidence type="ECO:0000256" key="1">
    <source>
        <dbReference type="SAM" id="MobiDB-lite"/>
    </source>
</evidence>
<evidence type="ECO:0000313" key="2">
    <source>
        <dbReference type="EMBL" id="KAJ4426187.1"/>
    </source>
</evidence>
<accession>A0ABQ8RX11</accession>
<sequence length="339" mass="39909">MIHQKTLTHNSQYRNCNPLSNTQGYRHDSKVKSVITNRVSQWVLHPFDLMSTNNDVSSMCTQLKDVQFLTEINIFQKRAVHTCGVTHSGYLAFEELNSGKIYIRGNEHSGYRFRVTRDDKTILQLRRNGLYQPEDKSYFFIEFNNYFFRKSGSKSKHKETSLPSKETLRGHSDSSFRGEGYIQCCVGVRLCGMYSNQELAEIHFMYGKADGNAALARRLYQERYPQRQCPDRKTLIYPARRLLRHKRFKIRVDLVVTLHDIVIIFGWKYFEKQDNKVVVITVDVQNVHLLLEYRPHIDVSLACEHDPKLQEYPIAYVLRTCHNSIPKGFQIRHRRRINQ</sequence>
<organism evidence="2 3">
    <name type="scientific">Periplaneta americana</name>
    <name type="common">American cockroach</name>
    <name type="synonym">Blatta americana</name>
    <dbReference type="NCBI Taxonomy" id="6978"/>
    <lineage>
        <taxon>Eukaryota</taxon>
        <taxon>Metazoa</taxon>
        <taxon>Ecdysozoa</taxon>
        <taxon>Arthropoda</taxon>
        <taxon>Hexapoda</taxon>
        <taxon>Insecta</taxon>
        <taxon>Pterygota</taxon>
        <taxon>Neoptera</taxon>
        <taxon>Polyneoptera</taxon>
        <taxon>Dictyoptera</taxon>
        <taxon>Blattodea</taxon>
        <taxon>Blattoidea</taxon>
        <taxon>Blattidae</taxon>
        <taxon>Blattinae</taxon>
        <taxon>Periplaneta</taxon>
    </lineage>
</organism>
<proteinExistence type="predicted"/>
<keyword evidence="3" id="KW-1185">Reference proteome</keyword>
<name>A0ABQ8RX11_PERAM</name>
<comment type="caution">
    <text evidence="2">The sequence shown here is derived from an EMBL/GenBank/DDBJ whole genome shotgun (WGS) entry which is preliminary data.</text>
</comment>
<feature type="region of interest" description="Disordered" evidence="1">
    <location>
        <begin position="154"/>
        <end position="173"/>
    </location>
</feature>
<reference evidence="2 3" key="1">
    <citation type="journal article" date="2022" name="Allergy">
        <title>Genome assembly and annotation of Periplaneta americana reveal a comprehensive cockroach allergen profile.</title>
        <authorList>
            <person name="Wang L."/>
            <person name="Xiong Q."/>
            <person name="Saelim N."/>
            <person name="Wang L."/>
            <person name="Nong W."/>
            <person name="Wan A.T."/>
            <person name="Shi M."/>
            <person name="Liu X."/>
            <person name="Cao Q."/>
            <person name="Hui J.H.L."/>
            <person name="Sookrung N."/>
            <person name="Leung T.F."/>
            <person name="Tungtrongchitr A."/>
            <person name="Tsui S.K.W."/>
        </authorList>
    </citation>
    <scope>NUCLEOTIDE SEQUENCE [LARGE SCALE GENOMIC DNA]</scope>
    <source>
        <strain evidence="2">PWHHKU_190912</strain>
    </source>
</reference>
<evidence type="ECO:0008006" key="4">
    <source>
        <dbReference type="Google" id="ProtNLM"/>
    </source>
</evidence>
<gene>
    <name evidence="2" type="ORF">ANN_26996</name>
</gene>
<dbReference type="Proteomes" id="UP001148838">
    <property type="component" value="Unassembled WGS sequence"/>
</dbReference>
<evidence type="ECO:0000313" key="3">
    <source>
        <dbReference type="Proteomes" id="UP001148838"/>
    </source>
</evidence>